<protein>
    <submittedName>
        <fullName evidence="2">Uncharacterized protein</fullName>
    </submittedName>
</protein>
<dbReference type="STRING" id="351605.Gura_3803"/>
<name>A5G836_GEOUR</name>
<reference evidence="2 3" key="1">
    <citation type="submission" date="2007-05" db="EMBL/GenBank/DDBJ databases">
        <title>Complete sequence of Geobacter uraniireducens Rf4.</title>
        <authorList>
            <consortium name="US DOE Joint Genome Institute"/>
            <person name="Copeland A."/>
            <person name="Lucas S."/>
            <person name="Lapidus A."/>
            <person name="Barry K."/>
            <person name="Detter J.C."/>
            <person name="Glavina del Rio T."/>
            <person name="Hammon N."/>
            <person name="Israni S."/>
            <person name="Dalin E."/>
            <person name="Tice H."/>
            <person name="Pitluck S."/>
            <person name="Chertkov O."/>
            <person name="Brettin T."/>
            <person name="Bruce D."/>
            <person name="Han C."/>
            <person name="Schmutz J."/>
            <person name="Larimer F."/>
            <person name="Land M."/>
            <person name="Hauser L."/>
            <person name="Kyrpides N."/>
            <person name="Mikhailova N."/>
            <person name="Shelobolina E."/>
            <person name="Aklujkar M."/>
            <person name="Lovley D."/>
            <person name="Richardson P."/>
        </authorList>
    </citation>
    <scope>NUCLEOTIDE SEQUENCE [LARGE SCALE GENOMIC DNA]</scope>
    <source>
        <strain evidence="2 3">Rf4</strain>
    </source>
</reference>
<proteinExistence type="predicted"/>
<evidence type="ECO:0000313" key="3">
    <source>
        <dbReference type="Proteomes" id="UP000006695"/>
    </source>
</evidence>
<evidence type="ECO:0000313" key="2">
    <source>
        <dbReference type="EMBL" id="ABQ27954.1"/>
    </source>
</evidence>
<dbReference type="RefSeq" id="WP_011940603.1">
    <property type="nucleotide sequence ID" value="NC_009483.1"/>
</dbReference>
<keyword evidence="1" id="KW-0175">Coiled coil</keyword>
<dbReference type="KEGG" id="gur:Gura_3803"/>
<feature type="coiled-coil region" evidence="1">
    <location>
        <begin position="129"/>
        <end position="156"/>
    </location>
</feature>
<dbReference type="Proteomes" id="UP000006695">
    <property type="component" value="Chromosome"/>
</dbReference>
<accession>A5G836</accession>
<dbReference type="EMBL" id="CP000698">
    <property type="protein sequence ID" value="ABQ27954.1"/>
    <property type="molecule type" value="Genomic_DNA"/>
</dbReference>
<evidence type="ECO:0000256" key="1">
    <source>
        <dbReference type="SAM" id="Coils"/>
    </source>
</evidence>
<dbReference type="AlphaFoldDB" id="A5G836"/>
<organism evidence="2 3">
    <name type="scientific">Geotalea uraniireducens (strain Rf4)</name>
    <name type="common">Geobacter uraniireducens</name>
    <dbReference type="NCBI Taxonomy" id="351605"/>
    <lineage>
        <taxon>Bacteria</taxon>
        <taxon>Pseudomonadati</taxon>
        <taxon>Thermodesulfobacteriota</taxon>
        <taxon>Desulfuromonadia</taxon>
        <taxon>Geobacterales</taxon>
        <taxon>Geobacteraceae</taxon>
        <taxon>Geotalea</taxon>
    </lineage>
</organism>
<dbReference type="HOGENOM" id="CLU_1658326_0_0_7"/>
<sequence length="159" mass="17652">MSDQQNNKAVPEIDVDTIMEKITEELQLSGKAVPVDNSPGTSVNMTGTYGMTFNAPAVRAIIMSAEAKANAGAEVTPMLQFCRPIRKLAVLVGKIVVYLASFITDQQRSFNKETTRALRALTDGLVVLNNERAKEFSLMREEIRQLREEIETYKKGVTK</sequence>
<keyword evidence="3" id="KW-1185">Reference proteome</keyword>
<gene>
    <name evidence="2" type="ordered locus">Gura_3803</name>
</gene>